<proteinExistence type="predicted"/>
<dbReference type="Pfam" id="PF00055">
    <property type="entry name" value="Laminin_N"/>
    <property type="match status" value="1"/>
</dbReference>
<dbReference type="GO" id="GO:0009887">
    <property type="term" value="P:animal organ morphogenesis"/>
    <property type="evidence" value="ECO:0007669"/>
    <property type="project" value="TreeGrafter"/>
</dbReference>
<dbReference type="FunFam" id="2.10.25.10:FF:000439">
    <property type="entry name" value="Netrin G2"/>
    <property type="match status" value="1"/>
</dbReference>
<dbReference type="FunFam" id="2.10.25.10:FF:001161">
    <property type="entry name" value="Netrin-G2"/>
    <property type="match status" value="1"/>
</dbReference>
<dbReference type="Pfam" id="PF24973">
    <property type="entry name" value="EGF_LMN_ATRN"/>
    <property type="match status" value="1"/>
</dbReference>
<dbReference type="SUPFAM" id="SSF57196">
    <property type="entry name" value="EGF/Laminin"/>
    <property type="match status" value="2"/>
</dbReference>
<evidence type="ECO:0000256" key="2">
    <source>
        <dbReference type="ARBA" id="ARBA00022473"/>
    </source>
</evidence>
<dbReference type="PROSITE" id="PS50026">
    <property type="entry name" value="EGF_3"/>
    <property type="match status" value="1"/>
</dbReference>
<keyword evidence="9" id="KW-0472">Membrane</keyword>
<evidence type="ECO:0000256" key="15">
    <source>
        <dbReference type="ARBA" id="ARBA00065506"/>
    </source>
</evidence>
<dbReference type="GO" id="GO:0098552">
    <property type="term" value="C:side of membrane"/>
    <property type="evidence" value="ECO:0007669"/>
    <property type="project" value="UniProtKB-KW"/>
</dbReference>
<dbReference type="PANTHER" id="PTHR10574:SF27">
    <property type="entry name" value="NETRIN-G2"/>
    <property type="match status" value="1"/>
</dbReference>
<evidence type="ECO:0000256" key="13">
    <source>
        <dbReference type="ARBA" id="ARBA00023292"/>
    </source>
</evidence>
<dbReference type="PROSITE" id="PS00022">
    <property type="entry name" value="EGF_1"/>
    <property type="match status" value="1"/>
</dbReference>
<evidence type="ECO:0000256" key="12">
    <source>
        <dbReference type="ARBA" id="ARBA00023288"/>
    </source>
</evidence>
<feature type="domain" description="Laminin EGF-like" evidence="23">
    <location>
        <begin position="775"/>
        <end position="819"/>
    </location>
</feature>
<comment type="caution">
    <text evidence="18">Lacks conserved residue(s) required for the propagation of feature annotation.</text>
</comment>
<evidence type="ECO:0000256" key="16">
    <source>
        <dbReference type="ARBA" id="ARBA00068906"/>
    </source>
</evidence>
<evidence type="ECO:0000256" key="20">
    <source>
        <dbReference type="SAM" id="MobiDB-lite"/>
    </source>
</evidence>
<evidence type="ECO:0000256" key="1">
    <source>
        <dbReference type="ARBA" id="ARBA00004471"/>
    </source>
</evidence>
<feature type="compositionally biased region" description="Low complexity" evidence="20">
    <location>
        <begin position="629"/>
        <end position="678"/>
    </location>
</feature>
<evidence type="ECO:0000313" key="26">
    <source>
        <dbReference type="Proteomes" id="UP000314982"/>
    </source>
</evidence>
<keyword evidence="7" id="KW-0221">Differentiation</keyword>
<organism evidence="25 26">
    <name type="scientific">Hucho hucho</name>
    <name type="common">huchen</name>
    <dbReference type="NCBI Taxonomy" id="62062"/>
    <lineage>
        <taxon>Eukaryota</taxon>
        <taxon>Metazoa</taxon>
        <taxon>Chordata</taxon>
        <taxon>Craniata</taxon>
        <taxon>Vertebrata</taxon>
        <taxon>Euteleostomi</taxon>
        <taxon>Actinopterygii</taxon>
        <taxon>Neopterygii</taxon>
        <taxon>Teleostei</taxon>
        <taxon>Protacanthopterygii</taxon>
        <taxon>Salmoniformes</taxon>
        <taxon>Salmonidae</taxon>
        <taxon>Salmoninae</taxon>
        <taxon>Hucho</taxon>
    </lineage>
</organism>
<feature type="region of interest" description="Disordered" evidence="20">
    <location>
        <begin position="523"/>
        <end position="709"/>
    </location>
</feature>
<evidence type="ECO:0000259" key="22">
    <source>
        <dbReference type="PROSITE" id="PS50026"/>
    </source>
</evidence>
<evidence type="ECO:0000256" key="6">
    <source>
        <dbReference type="ARBA" id="ARBA00022737"/>
    </source>
</evidence>
<dbReference type="CDD" id="cd00055">
    <property type="entry name" value="EGF_Lam"/>
    <property type="match status" value="3"/>
</dbReference>
<dbReference type="InterPro" id="IPR008211">
    <property type="entry name" value="Laminin_N"/>
</dbReference>
<dbReference type="GO" id="GO:0005886">
    <property type="term" value="C:plasma membrane"/>
    <property type="evidence" value="ECO:0007669"/>
    <property type="project" value="UniProtKB-SubCell"/>
</dbReference>
<feature type="compositionally biased region" description="Low complexity" evidence="20">
    <location>
        <begin position="564"/>
        <end position="594"/>
    </location>
</feature>
<evidence type="ECO:0000256" key="14">
    <source>
        <dbReference type="ARBA" id="ARBA00055052"/>
    </source>
</evidence>
<reference evidence="26" key="1">
    <citation type="submission" date="2018-06" db="EMBL/GenBank/DDBJ databases">
        <title>Genome assembly of Danube salmon.</title>
        <authorList>
            <person name="Macqueen D.J."/>
            <person name="Gundappa M.K."/>
        </authorList>
    </citation>
    <scope>NUCLEOTIDE SEQUENCE [LARGE SCALE GENOMIC DNA]</scope>
</reference>
<dbReference type="PROSITE" id="PS51117">
    <property type="entry name" value="LAMININ_NTER"/>
    <property type="match status" value="1"/>
</dbReference>
<feature type="disulfide bond" evidence="19">
    <location>
        <begin position="795"/>
        <end position="804"/>
    </location>
</feature>
<dbReference type="InterPro" id="IPR000742">
    <property type="entry name" value="EGF"/>
</dbReference>
<dbReference type="Gene3D" id="2.60.120.260">
    <property type="entry name" value="Galactose-binding domain-like"/>
    <property type="match status" value="1"/>
</dbReference>
<reference evidence="25" key="3">
    <citation type="submission" date="2025-09" db="UniProtKB">
        <authorList>
            <consortium name="Ensembl"/>
        </authorList>
    </citation>
    <scope>IDENTIFICATION</scope>
</reference>
<dbReference type="InterPro" id="IPR050440">
    <property type="entry name" value="Laminin/Netrin_ECM"/>
</dbReference>
<evidence type="ECO:0000256" key="17">
    <source>
        <dbReference type="ARBA" id="ARBA00079146"/>
    </source>
</evidence>
<keyword evidence="10 18" id="KW-1015">Disulfide bond</keyword>
<evidence type="ECO:0000256" key="11">
    <source>
        <dbReference type="ARBA" id="ARBA00023180"/>
    </source>
</evidence>
<feature type="signal peptide" evidence="21">
    <location>
        <begin position="1"/>
        <end position="25"/>
    </location>
</feature>
<keyword evidence="5 21" id="KW-0732">Signal</keyword>
<feature type="compositionally biased region" description="Low complexity" evidence="20">
    <location>
        <begin position="601"/>
        <end position="617"/>
    </location>
</feature>
<keyword evidence="26" id="KW-1185">Reference proteome</keyword>
<evidence type="ECO:0000256" key="4">
    <source>
        <dbReference type="ARBA" id="ARBA00022622"/>
    </source>
</evidence>
<evidence type="ECO:0000256" key="21">
    <source>
        <dbReference type="SAM" id="SignalP"/>
    </source>
</evidence>
<feature type="domain" description="EGF-like" evidence="22">
    <location>
        <begin position="818"/>
        <end position="853"/>
    </location>
</feature>
<dbReference type="PANTHER" id="PTHR10574">
    <property type="entry name" value="NETRIN/LAMININ-RELATED"/>
    <property type="match status" value="1"/>
</dbReference>
<comment type="function">
    <text evidence="14">Involved in controlling patterning and neuronal circuit formation at the laminar, cellular, subcellular and synaptic levels. Promotes neurite outgrowth of both axons and dendrites.</text>
</comment>
<keyword evidence="4" id="KW-0336">GPI-anchor</keyword>
<name>A0A4W5QCD7_9TELE</name>
<keyword evidence="18" id="KW-0245">EGF-like domain</keyword>
<sequence>MDVVSTSAMLSQVVFLLHFVTLTLGQYDICKSLVSMDNGQTWEFYACQPKPTAMKEFMQITVDPPGITCGNPPERFCTLENPYLCSDECDASNLDLAHPPQLMQDRESTGLITYWQTVTWSRFPEPLLANISLAWNKSLELTNDIQVTFEYGRPTIMVLDKSLDKGRTWQPYQFYADDCMDAFGMPAKRVQDLSATNVTRVICTEQYSRWVGSKNEKVLRFEVMARFVIFAGPKLLNMTSLYTRMESMKGLRDFFTFTNLRLRLLRPALGGTYVQRDNLLKYFYAISNIDVPARCKCNLHAGQCTFREGSLQCDCEHNTTGQDCSRCERGFKAKSWKPGSYLPTPNGSPNTCEAAGTLGIIQSSEAADVTFDATIPTSDGFTLTLDSTMTTSYTVTSDTSPTASDTSPTASDTSPTASDTSPTASDTSTTASDTSATASDTSTTASDTSTTASDTSTKASGTSTTTFYTVTPASDIVTPLINGFTSAPDADTSVSATFIPASNGDTLASDVATSASDGLISTPDGAISIPGAVPPPPDTVTSAPEPLSRALGGATTQVPDKSTPDAATLAPDTVAPDAAVPSPDTDTSTSDDPTQAPDVVTTAPDSSSATPSPDTSDQAPDSVDPAQNSGDPAPDSSDPAPDSGDPAPDSGDPAPDSGDPAPDSGDPAPDSGDPAPDTGDSEIGENKEENVKQETVTPKTEATWESKGKVKNKERKKDCECYGHSNRCSYIDFINIVTCVSCKHNTRGQNCQHCRLGYFRNISAELDDDNVCIECNCNQLGSIHSRCNETGYCQCRDGSTGPKCEDCLPGYSWRQGCSPNVCDDDMLLCQNGGTCFQNQKCLCLPEYKGLLCEQLLCEGERGCSGASASYLSLVAMLSCLLANALLRLVTAC</sequence>
<evidence type="ECO:0000256" key="5">
    <source>
        <dbReference type="ARBA" id="ARBA00022729"/>
    </source>
</evidence>
<evidence type="ECO:0000313" key="25">
    <source>
        <dbReference type="Ensembl" id="ENSHHUP00000071630.1"/>
    </source>
</evidence>
<evidence type="ECO:0000256" key="7">
    <source>
        <dbReference type="ARBA" id="ARBA00022782"/>
    </source>
</evidence>
<evidence type="ECO:0000259" key="24">
    <source>
        <dbReference type="PROSITE" id="PS51117"/>
    </source>
</evidence>
<evidence type="ECO:0000256" key="8">
    <source>
        <dbReference type="ARBA" id="ARBA00022902"/>
    </source>
</evidence>
<dbReference type="FunFam" id="2.60.120.260:FF:000005">
    <property type="entry name" value="Netrin G1"/>
    <property type="match status" value="1"/>
</dbReference>
<keyword evidence="3" id="KW-1003">Cell membrane</keyword>
<dbReference type="GO" id="GO:0009888">
    <property type="term" value="P:tissue development"/>
    <property type="evidence" value="ECO:0007669"/>
    <property type="project" value="TreeGrafter"/>
</dbReference>
<comment type="subcellular location">
    <subcellularLocation>
        <location evidence="1">Cell membrane</location>
        <topology evidence="1">Lipid-anchor</topology>
        <topology evidence="1">GPI-anchor</topology>
        <orientation evidence="1">Extracellular side</orientation>
    </subcellularLocation>
</comment>
<evidence type="ECO:0000256" key="18">
    <source>
        <dbReference type="PROSITE-ProRule" id="PRU00076"/>
    </source>
</evidence>
<dbReference type="AlphaFoldDB" id="A0A4W5QCD7"/>
<evidence type="ECO:0000259" key="23">
    <source>
        <dbReference type="PROSITE" id="PS50027"/>
    </source>
</evidence>
<dbReference type="InterPro" id="IPR002049">
    <property type="entry name" value="LE_dom"/>
</dbReference>
<dbReference type="Pfam" id="PF00053">
    <property type="entry name" value="EGF_laminin"/>
    <property type="match status" value="2"/>
</dbReference>
<keyword evidence="13 19" id="KW-0424">Laminin EGF-like domain</keyword>
<feature type="disulfide bond" evidence="18">
    <location>
        <begin position="843"/>
        <end position="852"/>
    </location>
</feature>
<feature type="region of interest" description="Disordered" evidence="20">
    <location>
        <begin position="393"/>
        <end position="465"/>
    </location>
</feature>
<feature type="disulfide bond" evidence="19">
    <location>
        <begin position="775"/>
        <end position="787"/>
    </location>
</feature>
<dbReference type="FunFam" id="2.10.25.10:FF:000180">
    <property type="entry name" value="Netrin G2"/>
    <property type="match status" value="1"/>
</dbReference>
<dbReference type="SMART" id="SM00136">
    <property type="entry name" value="LamNT"/>
    <property type="match status" value="1"/>
</dbReference>
<dbReference type="InterPro" id="IPR056863">
    <property type="entry name" value="LMN_ATRN_NET-like_EGF"/>
</dbReference>
<evidence type="ECO:0000256" key="9">
    <source>
        <dbReference type="ARBA" id="ARBA00023136"/>
    </source>
</evidence>
<evidence type="ECO:0000256" key="19">
    <source>
        <dbReference type="PROSITE-ProRule" id="PRU00460"/>
    </source>
</evidence>
<dbReference type="Proteomes" id="UP000314982">
    <property type="component" value="Unassembled WGS sequence"/>
</dbReference>
<protein>
    <recommendedName>
        <fullName evidence="16">Netrin-G2</fullName>
    </recommendedName>
    <alternativeName>
        <fullName evidence="17">Laminet-2</fullName>
    </alternativeName>
</protein>
<keyword evidence="12" id="KW-0449">Lipoprotein</keyword>
<accession>A0A4W5QCD7</accession>
<keyword evidence="11" id="KW-0325">Glycoprotein</keyword>
<dbReference type="GO" id="GO:0007409">
    <property type="term" value="P:axonogenesis"/>
    <property type="evidence" value="ECO:0007669"/>
    <property type="project" value="TreeGrafter"/>
</dbReference>
<dbReference type="GeneTree" id="ENSGT00940000153601"/>
<dbReference type="FunFam" id="2.10.25.10:FF:000112">
    <property type="entry name" value="Netrin G1"/>
    <property type="match status" value="1"/>
</dbReference>
<evidence type="ECO:0000256" key="3">
    <source>
        <dbReference type="ARBA" id="ARBA00022475"/>
    </source>
</evidence>
<comment type="subunit">
    <text evidence="15">Interacts with LRRC4.</text>
</comment>
<keyword evidence="8" id="KW-0524">Neurogenesis</keyword>
<dbReference type="PROSITE" id="PS01248">
    <property type="entry name" value="EGF_LAM_1"/>
    <property type="match status" value="1"/>
</dbReference>
<dbReference type="SMART" id="SM00180">
    <property type="entry name" value="EGF_Lam"/>
    <property type="match status" value="3"/>
</dbReference>
<keyword evidence="6" id="KW-0677">Repeat</keyword>
<feature type="domain" description="Laminin N-terminal" evidence="24">
    <location>
        <begin position="43"/>
        <end position="294"/>
    </location>
</feature>
<dbReference type="STRING" id="62062.ENSHHUP00000071630"/>
<reference evidence="25" key="2">
    <citation type="submission" date="2025-08" db="UniProtKB">
        <authorList>
            <consortium name="Ensembl"/>
        </authorList>
    </citation>
    <scope>IDENTIFICATION</scope>
</reference>
<dbReference type="Ensembl" id="ENSHHUT00000074012.1">
    <property type="protein sequence ID" value="ENSHHUP00000071630.1"/>
    <property type="gene ID" value="ENSHHUG00000042078.1"/>
</dbReference>
<feature type="chain" id="PRO_5021206714" description="Netrin-G2" evidence="21">
    <location>
        <begin position="26"/>
        <end position="892"/>
    </location>
</feature>
<dbReference type="Gene3D" id="2.10.25.10">
    <property type="entry name" value="Laminin"/>
    <property type="match status" value="4"/>
</dbReference>
<dbReference type="PROSITE" id="PS50027">
    <property type="entry name" value="EGF_LAM_2"/>
    <property type="match status" value="1"/>
</dbReference>
<evidence type="ECO:0000256" key="10">
    <source>
        <dbReference type="ARBA" id="ARBA00023157"/>
    </source>
</evidence>
<keyword evidence="2" id="KW-0217">Developmental protein</keyword>